<evidence type="ECO:0000313" key="1">
    <source>
        <dbReference type="EMBL" id="RVW71781.1"/>
    </source>
</evidence>
<proteinExistence type="predicted"/>
<dbReference type="InterPro" id="IPR007811">
    <property type="entry name" value="RPC4"/>
</dbReference>
<dbReference type="GO" id="GO:0005666">
    <property type="term" value="C:RNA polymerase III complex"/>
    <property type="evidence" value="ECO:0007669"/>
    <property type="project" value="InterPro"/>
</dbReference>
<dbReference type="PANTHER" id="PTHR13408">
    <property type="entry name" value="DNA-DIRECTED RNA POLYMERASE III"/>
    <property type="match status" value="1"/>
</dbReference>
<dbReference type="Proteomes" id="UP000288805">
    <property type="component" value="Unassembled WGS sequence"/>
</dbReference>
<dbReference type="AlphaFoldDB" id="A0A438GHW4"/>
<reference evidence="1 2" key="1">
    <citation type="journal article" date="2018" name="PLoS Genet.">
        <title>Population sequencing reveals clonal diversity and ancestral inbreeding in the grapevine cultivar Chardonnay.</title>
        <authorList>
            <person name="Roach M.J."/>
            <person name="Johnson D.L."/>
            <person name="Bohlmann J."/>
            <person name="van Vuuren H.J."/>
            <person name="Jones S.J."/>
            <person name="Pretorius I.S."/>
            <person name="Schmidt S.A."/>
            <person name="Borneman A.R."/>
        </authorList>
    </citation>
    <scope>NUCLEOTIDE SEQUENCE [LARGE SCALE GENOMIC DNA]</scope>
    <source>
        <strain evidence="2">cv. Chardonnay</strain>
        <tissue evidence="1">Leaf</tissue>
    </source>
</reference>
<dbReference type="OrthoDB" id="5836119at2759"/>
<dbReference type="GO" id="GO:0006383">
    <property type="term" value="P:transcription by RNA polymerase III"/>
    <property type="evidence" value="ECO:0007669"/>
    <property type="project" value="InterPro"/>
</dbReference>
<sequence length="67" mass="7419">MLLYLELRSLECEDHLRVSPGLDCTCVQDVVAINTVDKHCYALGELGKRVIVTPDVDSLLDSMIALD</sequence>
<dbReference type="EMBL" id="QGNW01000430">
    <property type="protein sequence ID" value="RVW71781.1"/>
    <property type="molecule type" value="Genomic_DNA"/>
</dbReference>
<accession>A0A438GHW4</accession>
<dbReference type="GO" id="GO:0003677">
    <property type="term" value="F:DNA binding"/>
    <property type="evidence" value="ECO:0007669"/>
    <property type="project" value="InterPro"/>
</dbReference>
<organism evidence="1 2">
    <name type="scientific">Vitis vinifera</name>
    <name type="common">Grape</name>
    <dbReference type="NCBI Taxonomy" id="29760"/>
    <lineage>
        <taxon>Eukaryota</taxon>
        <taxon>Viridiplantae</taxon>
        <taxon>Streptophyta</taxon>
        <taxon>Embryophyta</taxon>
        <taxon>Tracheophyta</taxon>
        <taxon>Spermatophyta</taxon>
        <taxon>Magnoliopsida</taxon>
        <taxon>eudicotyledons</taxon>
        <taxon>Gunneridae</taxon>
        <taxon>Pentapetalae</taxon>
        <taxon>rosids</taxon>
        <taxon>Vitales</taxon>
        <taxon>Vitaceae</taxon>
        <taxon>Viteae</taxon>
        <taxon>Vitis</taxon>
    </lineage>
</organism>
<gene>
    <name evidence="1" type="ORF">CK203_055203</name>
</gene>
<dbReference type="Pfam" id="PF05132">
    <property type="entry name" value="RNA_pol_Rpc4"/>
    <property type="match status" value="1"/>
</dbReference>
<comment type="caution">
    <text evidence="1">The sequence shown here is derived from an EMBL/GenBank/DDBJ whole genome shotgun (WGS) entry which is preliminary data.</text>
</comment>
<evidence type="ECO:0000313" key="2">
    <source>
        <dbReference type="Proteomes" id="UP000288805"/>
    </source>
</evidence>
<dbReference type="PANTHER" id="PTHR13408:SF6">
    <property type="entry name" value="DNA BINDING PROTEIN"/>
    <property type="match status" value="1"/>
</dbReference>
<protein>
    <submittedName>
        <fullName evidence="1">Uncharacterized protein</fullName>
    </submittedName>
</protein>
<name>A0A438GHW4_VITVI</name>